<reference evidence="4" key="1">
    <citation type="submission" date="2016-06" db="UniProtKB">
        <authorList>
            <consortium name="WormBaseParasite"/>
        </authorList>
    </citation>
    <scope>IDENTIFICATION</scope>
</reference>
<accession>A0A183B987</accession>
<dbReference type="EMBL" id="UZAN01061705">
    <property type="protein sequence ID" value="VDP93044.1"/>
    <property type="molecule type" value="Genomic_DNA"/>
</dbReference>
<evidence type="ECO:0000256" key="1">
    <source>
        <dbReference type="SAM" id="MobiDB-lite"/>
    </source>
</evidence>
<dbReference type="Proteomes" id="UP000272942">
    <property type="component" value="Unassembled WGS sequence"/>
</dbReference>
<protein>
    <submittedName>
        <fullName evidence="4">MRG domain-containing protein</fullName>
    </submittedName>
</protein>
<feature type="region of interest" description="Disordered" evidence="1">
    <location>
        <begin position="1"/>
        <end position="42"/>
    </location>
</feature>
<dbReference type="AlphaFoldDB" id="A0A183B987"/>
<reference evidence="2 3" key="2">
    <citation type="submission" date="2018-11" db="EMBL/GenBank/DDBJ databases">
        <authorList>
            <consortium name="Pathogen Informatics"/>
        </authorList>
    </citation>
    <scope>NUCLEOTIDE SEQUENCE [LARGE SCALE GENOMIC DNA]</scope>
    <source>
        <strain evidence="2 3">Egypt</strain>
    </source>
</reference>
<dbReference type="WBParaSite" id="ECPE_0001581201-mRNA-1">
    <property type="protein sequence ID" value="ECPE_0001581201-mRNA-1"/>
    <property type="gene ID" value="ECPE_0001581201"/>
</dbReference>
<evidence type="ECO:0000313" key="3">
    <source>
        <dbReference type="Proteomes" id="UP000272942"/>
    </source>
</evidence>
<evidence type="ECO:0000313" key="2">
    <source>
        <dbReference type="EMBL" id="VDP93044.1"/>
    </source>
</evidence>
<organism evidence="4">
    <name type="scientific">Echinostoma caproni</name>
    <dbReference type="NCBI Taxonomy" id="27848"/>
    <lineage>
        <taxon>Eukaryota</taxon>
        <taxon>Metazoa</taxon>
        <taxon>Spiralia</taxon>
        <taxon>Lophotrochozoa</taxon>
        <taxon>Platyhelminthes</taxon>
        <taxon>Trematoda</taxon>
        <taxon>Digenea</taxon>
        <taxon>Plagiorchiida</taxon>
        <taxon>Echinostomata</taxon>
        <taxon>Echinostomatoidea</taxon>
        <taxon>Echinostomatidae</taxon>
        <taxon>Echinostoma</taxon>
    </lineage>
</organism>
<dbReference type="OrthoDB" id="10257972at2759"/>
<gene>
    <name evidence="2" type="ORF">ECPE_LOCUS15772</name>
</gene>
<feature type="compositionally biased region" description="Polar residues" evidence="1">
    <location>
        <begin position="1"/>
        <end position="13"/>
    </location>
</feature>
<feature type="compositionally biased region" description="Low complexity" evidence="1">
    <location>
        <begin position="176"/>
        <end position="190"/>
    </location>
</feature>
<feature type="compositionally biased region" description="Acidic residues" evidence="1">
    <location>
        <begin position="218"/>
        <end position="241"/>
    </location>
</feature>
<feature type="compositionally biased region" description="Polar residues" evidence="1">
    <location>
        <begin position="242"/>
        <end position="265"/>
    </location>
</feature>
<name>A0A183B987_9TREM</name>
<proteinExistence type="predicted"/>
<feature type="region of interest" description="Disordered" evidence="1">
    <location>
        <begin position="160"/>
        <end position="278"/>
    </location>
</feature>
<keyword evidence="3" id="KW-1185">Reference proteome</keyword>
<evidence type="ECO:0000313" key="4">
    <source>
        <dbReference type="WBParaSite" id="ECPE_0001581201-mRNA-1"/>
    </source>
</evidence>
<sequence>IGALNQANLPQQANEENSDSSESENAVSPVGPRGSMDAPWSFTVEPPPEVKIHSASQILAVIRLLKVGGIMIAPLRDKFVKLTRRSEDVFDRVNLLSVSFAPLVLPEPDTRASFDPPPMTKIPTLEQLTIRVLRCMLRRIILQRHNGELPTIGRLEEVEATARPRKRQNCAQRDASVSPSSTVDDSTEPSASKKPSSSLGEPVDGHSQVGSQMLDPDRDADDQDSELDDQDGDEDDDDDNDSVQSHSVPDSSAYWSESPPNTSGDSRPLPRGSMARLL</sequence>